<dbReference type="EMBL" id="JABFTP020000083">
    <property type="protein sequence ID" value="KAL3275785.1"/>
    <property type="molecule type" value="Genomic_DNA"/>
</dbReference>
<feature type="compositionally biased region" description="Polar residues" evidence="1">
    <location>
        <begin position="106"/>
        <end position="126"/>
    </location>
</feature>
<keyword evidence="2" id="KW-0732">Signal</keyword>
<accession>A0ABD2NB93</accession>
<evidence type="ECO:0000256" key="1">
    <source>
        <dbReference type="SAM" id="MobiDB-lite"/>
    </source>
</evidence>
<evidence type="ECO:0000313" key="4">
    <source>
        <dbReference type="Proteomes" id="UP001516400"/>
    </source>
</evidence>
<feature type="region of interest" description="Disordered" evidence="1">
    <location>
        <begin position="106"/>
        <end position="127"/>
    </location>
</feature>
<dbReference type="Pfam" id="PF06286">
    <property type="entry name" value="Coleoptericin"/>
    <property type="match status" value="1"/>
</dbReference>
<keyword evidence="4" id="KW-1185">Reference proteome</keyword>
<gene>
    <name evidence="3" type="ORF">HHI36_020530</name>
</gene>
<sequence>MGSTMIISIVGMLCAMLNFHGINGYRLDDHEDLMEVPHSLYVNRLPFNSLQFPLGGNKKHLDIPLYYNDIDANKIRRHRFIRSLQPGAPNFPIPGQNNNEGWRVQPSLSKGQDGNTRGSVNVQHSGPNHEVNAQVDKVIRGPGKSKPTYSIHGSWNF</sequence>
<evidence type="ECO:0000256" key="2">
    <source>
        <dbReference type="SAM" id="SignalP"/>
    </source>
</evidence>
<name>A0ABD2NB93_9CUCU</name>
<reference evidence="3 4" key="1">
    <citation type="journal article" date="2021" name="BMC Biol.">
        <title>Horizontally acquired antibacterial genes associated with adaptive radiation of ladybird beetles.</title>
        <authorList>
            <person name="Li H.S."/>
            <person name="Tang X.F."/>
            <person name="Huang Y.H."/>
            <person name="Xu Z.Y."/>
            <person name="Chen M.L."/>
            <person name="Du X.Y."/>
            <person name="Qiu B.Y."/>
            <person name="Chen P.T."/>
            <person name="Zhang W."/>
            <person name="Slipinski A."/>
            <person name="Escalona H.E."/>
            <person name="Waterhouse R.M."/>
            <person name="Zwick A."/>
            <person name="Pang H."/>
        </authorList>
    </citation>
    <scope>NUCLEOTIDE SEQUENCE [LARGE SCALE GENOMIC DNA]</scope>
    <source>
        <strain evidence="3">SYSU2018</strain>
    </source>
</reference>
<proteinExistence type="predicted"/>
<dbReference type="Proteomes" id="UP001516400">
    <property type="component" value="Unassembled WGS sequence"/>
</dbReference>
<comment type="caution">
    <text evidence="3">The sequence shown here is derived from an EMBL/GenBank/DDBJ whole genome shotgun (WGS) entry which is preliminary data.</text>
</comment>
<dbReference type="AlphaFoldDB" id="A0ABD2NB93"/>
<feature type="signal peptide" evidence="2">
    <location>
        <begin position="1"/>
        <end position="24"/>
    </location>
</feature>
<dbReference type="InterPro" id="IPR009382">
    <property type="entry name" value="Coleoptericin"/>
</dbReference>
<organism evidence="3 4">
    <name type="scientific">Cryptolaemus montrouzieri</name>
    <dbReference type="NCBI Taxonomy" id="559131"/>
    <lineage>
        <taxon>Eukaryota</taxon>
        <taxon>Metazoa</taxon>
        <taxon>Ecdysozoa</taxon>
        <taxon>Arthropoda</taxon>
        <taxon>Hexapoda</taxon>
        <taxon>Insecta</taxon>
        <taxon>Pterygota</taxon>
        <taxon>Neoptera</taxon>
        <taxon>Endopterygota</taxon>
        <taxon>Coleoptera</taxon>
        <taxon>Polyphaga</taxon>
        <taxon>Cucujiformia</taxon>
        <taxon>Coccinelloidea</taxon>
        <taxon>Coccinellidae</taxon>
        <taxon>Scymninae</taxon>
        <taxon>Scymnini</taxon>
        <taxon>Cryptolaemus</taxon>
    </lineage>
</organism>
<feature type="chain" id="PRO_5044856451" evidence="2">
    <location>
        <begin position="25"/>
        <end position="157"/>
    </location>
</feature>
<protein>
    <submittedName>
        <fullName evidence="3">Uncharacterized protein</fullName>
    </submittedName>
</protein>
<evidence type="ECO:0000313" key="3">
    <source>
        <dbReference type="EMBL" id="KAL3275785.1"/>
    </source>
</evidence>